<feature type="domain" description="DUF1707" evidence="3">
    <location>
        <begin position="52"/>
        <end position="104"/>
    </location>
</feature>
<organism evidence="4 5">
    <name type="scientific">Actinomadura harenae</name>
    <dbReference type="NCBI Taxonomy" id="2483351"/>
    <lineage>
        <taxon>Bacteria</taxon>
        <taxon>Bacillati</taxon>
        <taxon>Actinomycetota</taxon>
        <taxon>Actinomycetes</taxon>
        <taxon>Streptosporangiales</taxon>
        <taxon>Thermomonosporaceae</taxon>
        <taxon>Actinomadura</taxon>
    </lineage>
</organism>
<keyword evidence="5" id="KW-1185">Reference proteome</keyword>
<proteinExistence type="predicted"/>
<dbReference type="OrthoDB" id="3534574at2"/>
<dbReference type="PANTHER" id="PTHR40763">
    <property type="entry name" value="MEMBRANE PROTEIN-RELATED"/>
    <property type="match status" value="1"/>
</dbReference>
<evidence type="ECO:0000256" key="1">
    <source>
        <dbReference type="SAM" id="MobiDB-lite"/>
    </source>
</evidence>
<evidence type="ECO:0000313" key="4">
    <source>
        <dbReference type="EMBL" id="RMI41698.1"/>
    </source>
</evidence>
<feature type="transmembrane region" description="Helical" evidence="2">
    <location>
        <begin position="169"/>
        <end position="188"/>
    </location>
</feature>
<keyword evidence="2" id="KW-0472">Membrane</keyword>
<keyword evidence="2" id="KW-1133">Transmembrane helix</keyword>
<sequence>MTNSRDPGEHAGTGDREPMGASGHGGAGHGGAGQDASGYDGGARRASGPEALRVGDAERDAVALALHEHFAAGRLDRAELDERLGAALAAKTLGDLRAVVRDLPEPSGLPAPEREPVSASFGPGPFGGRGHHGPHGWPAGQHGPRGHGQAALWAGGGHPAWHGHHRRRAVLPLLAVVFVAVALSAGAGSALLTVFHVVVILWVLRALALFVHVRRHRGVLR</sequence>
<comment type="caution">
    <text evidence="4">The sequence shown here is derived from an EMBL/GenBank/DDBJ whole genome shotgun (WGS) entry which is preliminary data.</text>
</comment>
<feature type="compositionally biased region" description="Basic and acidic residues" evidence="1">
    <location>
        <begin position="1"/>
        <end position="18"/>
    </location>
</feature>
<keyword evidence="2" id="KW-0812">Transmembrane</keyword>
<accession>A0A3M2M3J5</accession>
<evidence type="ECO:0000313" key="5">
    <source>
        <dbReference type="Proteomes" id="UP000282674"/>
    </source>
</evidence>
<dbReference type="Pfam" id="PF08044">
    <property type="entry name" value="DUF1707"/>
    <property type="match status" value="1"/>
</dbReference>
<dbReference type="PANTHER" id="PTHR40763:SF4">
    <property type="entry name" value="DUF1707 DOMAIN-CONTAINING PROTEIN"/>
    <property type="match status" value="1"/>
</dbReference>
<evidence type="ECO:0000256" key="2">
    <source>
        <dbReference type="SAM" id="Phobius"/>
    </source>
</evidence>
<feature type="region of interest" description="Disordered" evidence="1">
    <location>
        <begin position="104"/>
        <end position="151"/>
    </location>
</feature>
<dbReference type="Proteomes" id="UP000282674">
    <property type="component" value="Unassembled WGS sequence"/>
</dbReference>
<reference evidence="4 5" key="1">
    <citation type="submission" date="2018-10" db="EMBL/GenBank/DDBJ databases">
        <title>Isolation from soil.</title>
        <authorList>
            <person name="Hu J."/>
        </authorList>
    </citation>
    <scope>NUCLEOTIDE SEQUENCE [LARGE SCALE GENOMIC DNA]</scope>
    <source>
        <strain evidence="4 5">NEAU-Ht49</strain>
    </source>
</reference>
<feature type="region of interest" description="Disordered" evidence="1">
    <location>
        <begin position="1"/>
        <end position="52"/>
    </location>
</feature>
<protein>
    <submittedName>
        <fullName evidence="4">DUF1707 domain-containing protein</fullName>
    </submittedName>
</protein>
<gene>
    <name evidence="4" type="ORF">EBO15_22265</name>
</gene>
<dbReference type="RefSeq" id="WP_122196360.1">
    <property type="nucleotide sequence ID" value="NZ_JBHSKC010000011.1"/>
</dbReference>
<feature type="compositionally biased region" description="Gly residues" evidence="1">
    <location>
        <begin position="22"/>
        <end position="33"/>
    </location>
</feature>
<dbReference type="EMBL" id="RFFG01000040">
    <property type="protein sequence ID" value="RMI41698.1"/>
    <property type="molecule type" value="Genomic_DNA"/>
</dbReference>
<dbReference type="AlphaFoldDB" id="A0A3M2M3J5"/>
<name>A0A3M2M3J5_9ACTN</name>
<evidence type="ECO:0000259" key="3">
    <source>
        <dbReference type="Pfam" id="PF08044"/>
    </source>
</evidence>
<feature type="transmembrane region" description="Helical" evidence="2">
    <location>
        <begin position="194"/>
        <end position="213"/>
    </location>
</feature>
<dbReference type="InterPro" id="IPR012551">
    <property type="entry name" value="DUF1707_SHOCT-like"/>
</dbReference>